<gene>
    <name evidence="1" type="ORF">HDG40_004239</name>
</gene>
<comment type="caution">
    <text evidence="1">The sequence shown here is derived from an EMBL/GenBank/DDBJ whole genome shotgun (WGS) entry which is preliminary data.</text>
</comment>
<keyword evidence="1" id="KW-0560">Oxidoreductase</keyword>
<evidence type="ECO:0000313" key="1">
    <source>
        <dbReference type="EMBL" id="MBB5426066.1"/>
    </source>
</evidence>
<dbReference type="SUPFAM" id="SSF54593">
    <property type="entry name" value="Glyoxalase/Bleomycin resistance protein/Dihydroxybiphenyl dioxygenase"/>
    <property type="match status" value="1"/>
</dbReference>
<name>A0A7W8UZH0_PARAM</name>
<dbReference type="GO" id="GO:0016829">
    <property type="term" value="F:lyase activity"/>
    <property type="evidence" value="ECO:0007669"/>
    <property type="project" value="UniProtKB-KW"/>
</dbReference>
<keyword evidence="1" id="KW-0456">Lyase</keyword>
<proteinExistence type="predicted"/>
<sequence>MDGMKKARSGLSLSHMGFSVSDMARVEDFYSRVLEFP</sequence>
<dbReference type="Proteomes" id="UP000592780">
    <property type="component" value="Unassembled WGS sequence"/>
</dbReference>
<reference evidence="1 2" key="1">
    <citation type="submission" date="2020-08" db="EMBL/GenBank/DDBJ databases">
        <title>Genomic Encyclopedia of Type Strains, Phase IV (KMG-V): Genome sequencing to study the core and pangenomes of soil and plant-associated prokaryotes.</title>
        <authorList>
            <person name="Whitman W."/>
        </authorList>
    </citation>
    <scope>NUCLEOTIDE SEQUENCE [LARGE SCALE GENOMIC DNA]</scope>
    <source>
        <strain evidence="1 2">JPY158</strain>
    </source>
</reference>
<dbReference type="GO" id="GO:0051213">
    <property type="term" value="F:dioxygenase activity"/>
    <property type="evidence" value="ECO:0007669"/>
    <property type="project" value="UniProtKB-KW"/>
</dbReference>
<keyword evidence="2" id="KW-1185">Reference proteome</keyword>
<dbReference type="AlphaFoldDB" id="A0A7W8UZH0"/>
<organism evidence="1 2">
    <name type="scientific">Paraburkholderia atlantica</name>
    <dbReference type="NCBI Taxonomy" id="2654982"/>
    <lineage>
        <taxon>Bacteria</taxon>
        <taxon>Pseudomonadati</taxon>
        <taxon>Pseudomonadota</taxon>
        <taxon>Betaproteobacteria</taxon>
        <taxon>Burkholderiales</taxon>
        <taxon>Burkholderiaceae</taxon>
        <taxon>Paraburkholderia</taxon>
    </lineage>
</organism>
<protein>
    <submittedName>
        <fullName evidence="1">Catechol 2,3-dioxygenase-like lactoylglutathione lyase family enzyme</fullName>
    </submittedName>
</protein>
<dbReference type="InterPro" id="IPR029068">
    <property type="entry name" value="Glyas_Bleomycin-R_OHBP_Dase"/>
</dbReference>
<keyword evidence="1" id="KW-0223">Dioxygenase</keyword>
<evidence type="ECO:0000313" key="2">
    <source>
        <dbReference type="Proteomes" id="UP000592780"/>
    </source>
</evidence>
<dbReference type="EMBL" id="JACHDD010000006">
    <property type="protein sequence ID" value="MBB5426066.1"/>
    <property type="molecule type" value="Genomic_DNA"/>
</dbReference>
<accession>A0A7W8UZH0</accession>